<gene>
    <name evidence="1" type="ORF">OEV82_05785</name>
</gene>
<dbReference type="RefSeq" id="WP_173659338.1">
    <property type="nucleotide sequence ID" value="NZ_JAOUSE010000011.1"/>
</dbReference>
<sequence length="63" mass="7450">MAKKVYGGILGLQEVVKKEWCDQYSCCYKELFKPTKKAFYNVCRRLLLPGVKRMYVRNLLESI</sequence>
<protein>
    <submittedName>
        <fullName evidence="1">Uncharacterized protein</fullName>
    </submittedName>
</protein>
<keyword evidence="2" id="KW-1185">Reference proteome</keyword>
<accession>A0ABT2WE52</accession>
<comment type="caution">
    <text evidence="1">The sequence shown here is derived from an EMBL/GenBank/DDBJ whole genome shotgun (WGS) entry which is preliminary data.</text>
</comment>
<organism evidence="1 2">
    <name type="scientific">Pallidibacillus thermolactis</name>
    <dbReference type="NCBI Taxonomy" id="251051"/>
    <lineage>
        <taxon>Bacteria</taxon>
        <taxon>Bacillati</taxon>
        <taxon>Bacillota</taxon>
        <taxon>Bacilli</taxon>
        <taxon>Bacillales</taxon>
        <taxon>Bacillaceae</taxon>
        <taxon>Pallidibacillus</taxon>
    </lineage>
</organism>
<evidence type="ECO:0000313" key="1">
    <source>
        <dbReference type="EMBL" id="MCU9593962.1"/>
    </source>
</evidence>
<dbReference type="Proteomes" id="UP001208656">
    <property type="component" value="Unassembled WGS sequence"/>
</dbReference>
<evidence type="ECO:0000313" key="2">
    <source>
        <dbReference type="Proteomes" id="UP001208656"/>
    </source>
</evidence>
<dbReference type="EMBL" id="JAOUSE010000011">
    <property type="protein sequence ID" value="MCU9593962.1"/>
    <property type="molecule type" value="Genomic_DNA"/>
</dbReference>
<reference evidence="1 2" key="1">
    <citation type="submission" date="2022-10" db="EMBL/GenBank/DDBJ databases">
        <title>Description of Fervidibacillus gen. nov. in the family Fervidibacillaceae fam. nov. with two species, Fervidibacillus albus sp. nov., and Fervidibacillus halotolerans sp. nov., isolated from tidal flat sediments.</title>
        <authorList>
            <person name="Kwon K.K."/>
            <person name="Yang S.-H."/>
        </authorList>
    </citation>
    <scope>NUCLEOTIDE SEQUENCE [LARGE SCALE GENOMIC DNA]</scope>
    <source>
        <strain evidence="1 2">DSM 23332</strain>
    </source>
</reference>
<name>A0ABT2WE52_9BACI</name>
<proteinExistence type="predicted"/>